<reference evidence="3" key="2">
    <citation type="submission" date="2020-12" db="EMBL/GenBank/DDBJ databases">
        <title>New Spironucleus salmonicida genome in near-complete chromosomes.</title>
        <authorList>
            <person name="Xu F."/>
            <person name="Kurt Z."/>
            <person name="Jimenez-Gonzalez A."/>
            <person name="Astvaldsson A."/>
            <person name="Andersson J.O."/>
            <person name="Svard S.G."/>
        </authorList>
    </citation>
    <scope>NUCLEOTIDE SEQUENCE</scope>
    <source>
        <strain evidence="3">ATCC 50377</strain>
    </source>
</reference>
<protein>
    <submittedName>
        <fullName evidence="2">Uncharacterized protein</fullName>
    </submittedName>
</protein>
<dbReference type="EMBL" id="AUWU02000001">
    <property type="protein sequence ID" value="KAH0577420.1"/>
    <property type="molecule type" value="Genomic_DNA"/>
</dbReference>
<organism evidence="2">
    <name type="scientific">Spironucleus salmonicida</name>
    <dbReference type="NCBI Taxonomy" id="348837"/>
    <lineage>
        <taxon>Eukaryota</taxon>
        <taxon>Metamonada</taxon>
        <taxon>Diplomonadida</taxon>
        <taxon>Hexamitidae</taxon>
        <taxon>Hexamitinae</taxon>
        <taxon>Spironucleus</taxon>
    </lineage>
</organism>
<accession>V6LS85</accession>
<dbReference type="VEuPathDB" id="GiardiaDB:SS50377_20773"/>
<evidence type="ECO:0000313" key="2">
    <source>
        <dbReference type="EMBL" id="EST47118.1"/>
    </source>
</evidence>
<proteinExistence type="predicted"/>
<sequence>MQNSIYMENLPLNHQMEIQRTLTMHESNFNTLVNQHDNLIKFNKTQKTFDTNFGKQNFVPGLQYTEFKPQNDISDHIKINLPFNPPQLQQQQFNPEKLTQQIIAQTQSKQQMNQSDIINNYVMNPNLDQKVEQVITNFEVKQNQINVQEQQLIQQIMKQQHPGSLPQFQSRKDILTIERQYPNSDSQRQDTVHYNDLIVNKQHSNNFNEINVKRNMRPQKSTDIHLSQPQQKNDEYEHLLLIEQQKTQIDQHILQINQLSEKFLMVTQDNKTLQKQLKQILKQYQIIESTVKQSTQEKINLNLQIESKEQAIKQLQFENQELTKKINNTPLPIYKVNVDKALEHLSFDDDKENLGRVLDSLQQDKRKLLDSIRQRVKIGD</sequence>
<dbReference type="Proteomes" id="UP000018208">
    <property type="component" value="Unassembled WGS sequence"/>
</dbReference>
<dbReference type="EMBL" id="KI546047">
    <property type="protein sequence ID" value="EST47118.1"/>
    <property type="molecule type" value="Genomic_DNA"/>
</dbReference>
<evidence type="ECO:0000256" key="1">
    <source>
        <dbReference type="SAM" id="Coils"/>
    </source>
</evidence>
<gene>
    <name evidence="2" type="ORF">SS50377_12827</name>
    <name evidence="3" type="ORF">SS50377_20773</name>
</gene>
<reference evidence="2 3" key="1">
    <citation type="journal article" date="2014" name="PLoS Genet.">
        <title>The Genome of Spironucleus salmonicida Highlights a Fish Pathogen Adapted to Fluctuating Environments.</title>
        <authorList>
            <person name="Xu F."/>
            <person name="Jerlstrom-Hultqvist J."/>
            <person name="Einarsson E."/>
            <person name="Astvaldsson A."/>
            <person name="Svard S.G."/>
            <person name="Andersson J.O."/>
        </authorList>
    </citation>
    <scope>NUCLEOTIDE SEQUENCE</scope>
    <source>
        <strain evidence="3">ATCC 50377</strain>
    </source>
</reference>
<keyword evidence="1" id="KW-0175">Coiled coil</keyword>
<name>V6LS85_9EUKA</name>
<feature type="coiled-coil region" evidence="1">
    <location>
        <begin position="242"/>
        <end position="371"/>
    </location>
</feature>
<dbReference type="AlphaFoldDB" id="V6LS85"/>
<evidence type="ECO:0000313" key="3">
    <source>
        <dbReference type="EMBL" id="KAH0577420.1"/>
    </source>
</evidence>
<evidence type="ECO:0000313" key="4">
    <source>
        <dbReference type="Proteomes" id="UP000018208"/>
    </source>
</evidence>
<keyword evidence="4" id="KW-1185">Reference proteome</keyword>